<dbReference type="EMBL" id="VRYZ01000001">
    <property type="protein sequence ID" value="TXS94905.1"/>
    <property type="molecule type" value="Genomic_DNA"/>
</dbReference>
<keyword evidence="4" id="KW-1185">Reference proteome</keyword>
<dbReference type="PIRSF" id="PIRSF003113">
    <property type="entry name" value="BolA"/>
    <property type="match status" value="1"/>
</dbReference>
<protein>
    <submittedName>
        <fullName evidence="3">BolA/IbaG family iron-sulfur metabolism protein</fullName>
    </submittedName>
</protein>
<reference evidence="3 4" key="1">
    <citation type="submission" date="2019-08" db="EMBL/GenBank/DDBJ databases">
        <title>Parahaliea maris sp. nov., isolated from the surface seawater.</title>
        <authorList>
            <person name="Liu Y."/>
        </authorList>
    </citation>
    <scope>NUCLEOTIDE SEQUENCE [LARGE SCALE GENOMIC DNA]</scope>
    <source>
        <strain evidence="3 4">S2-26</strain>
    </source>
</reference>
<dbReference type="SUPFAM" id="SSF82657">
    <property type="entry name" value="BolA-like"/>
    <property type="match status" value="1"/>
</dbReference>
<evidence type="ECO:0000256" key="2">
    <source>
        <dbReference type="RuleBase" id="RU003860"/>
    </source>
</evidence>
<gene>
    <name evidence="3" type="ORF">FVW59_03090</name>
</gene>
<accession>A0A5C9A228</accession>
<name>A0A5C9A228_9GAMM</name>
<evidence type="ECO:0000313" key="4">
    <source>
        <dbReference type="Proteomes" id="UP000321933"/>
    </source>
</evidence>
<dbReference type="InterPro" id="IPR002634">
    <property type="entry name" value="BolA"/>
</dbReference>
<comment type="caution">
    <text evidence="3">The sequence shown here is derived from an EMBL/GenBank/DDBJ whole genome shotgun (WGS) entry which is preliminary data.</text>
</comment>
<sequence>MDAATVTTLLEAHLEGCQVQVEGAGNHYDILVVGEVFEGMRPVQRQQLVYAGLSEQIADGSIHAVNIKTFTPEQWRSLA</sequence>
<dbReference type="RefSeq" id="WP_148062747.1">
    <property type="nucleotide sequence ID" value="NZ_VRYZ01000001.1"/>
</dbReference>
<comment type="similarity">
    <text evidence="1 2">Belongs to the BolA/IbaG family.</text>
</comment>
<dbReference type="Gene3D" id="3.30.300.90">
    <property type="entry name" value="BolA-like"/>
    <property type="match status" value="1"/>
</dbReference>
<dbReference type="OrthoDB" id="9812890at2"/>
<dbReference type="Pfam" id="PF01722">
    <property type="entry name" value="BolA"/>
    <property type="match status" value="1"/>
</dbReference>
<proteinExistence type="inferred from homology"/>
<dbReference type="PANTHER" id="PTHR46229">
    <property type="entry name" value="BOLA TRANSCRIPTION REGULATOR"/>
    <property type="match status" value="1"/>
</dbReference>
<evidence type="ECO:0000313" key="3">
    <source>
        <dbReference type="EMBL" id="TXS94905.1"/>
    </source>
</evidence>
<dbReference type="AlphaFoldDB" id="A0A5C9A228"/>
<dbReference type="InterPro" id="IPR050961">
    <property type="entry name" value="BolA/IbaG_stress_morph_reg"/>
</dbReference>
<evidence type="ECO:0000256" key="1">
    <source>
        <dbReference type="ARBA" id="ARBA00005578"/>
    </source>
</evidence>
<organism evidence="3 4">
    <name type="scientific">Parahaliea aestuarii</name>
    <dbReference type="NCBI Taxonomy" id="1852021"/>
    <lineage>
        <taxon>Bacteria</taxon>
        <taxon>Pseudomonadati</taxon>
        <taxon>Pseudomonadota</taxon>
        <taxon>Gammaproteobacteria</taxon>
        <taxon>Cellvibrionales</taxon>
        <taxon>Halieaceae</taxon>
        <taxon>Parahaliea</taxon>
    </lineage>
</organism>
<dbReference type="Proteomes" id="UP000321933">
    <property type="component" value="Unassembled WGS sequence"/>
</dbReference>
<dbReference type="InterPro" id="IPR036065">
    <property type="entry name" value="BolA-like_sf"/>
</dbReference>
<dbReference type="PANTHER" id="PTHR46229:SF4">
    <property type="entry name" value="ACID STRESS PROTEIN IBAG"/>
    <property type="match status" value="1"/>
</dbReference>